<evidence type="ECO:0000259" key="9">
    <source>
        <dbReference type="PROSITE" id="PS51021"/>
    </source>
</evidence>
<sequence>MIKNLGKFKQWTGEKFGGAKVTLQTEDFQRLEQETEHRREGYEKVVEAVDGIESYLLKRKPSPEDGKTKLMPFEALGSCLYHYGTVFPEDSALGIALINLGQTETRLAALQEALANDIKMGYMTTLDNGLQEYKEYDSLRKKLASRRLDYDSKLNRLNKAKKEKPELEQEMQASRIKYEDTEHDLIQKMAYIQEFENEHRDALLNMIEAQSAYHTQAKEILESLKKNWGEGANTDPSDIMGKVILRKSSQNSYHSISTDNISSHHRNQPPSLKMSRDSSIDTFASSAMSYHNSTDSVDRPLPNRAPASPPSNLVPKESINIEHTKYRKALFEFTGQNEDEISFKTGDVIAVIDEIDVGWWLGEIYQKRGIFPVNYTEEYDPQTQLPPSSPTSHETPVFDNERSPLEQLQQPQQQQKSLPELNATHPLVNPRVADVSYSSPELDEYDASNSIHSLNSTRRPPPPPVTTSSPAVTTLRSANSLSRKRSTAIRPPPPPPAVRTNNHTIESTPAAIVSPIITDSPHEYVDEPAASNAAVPLLPSSLHEPHYELAPPVLDKPCSECECHEFIENVFKKGQCNNCFHKHE</sequence>
<evidence type="ECO:0000256" key="6">
    <source>
        <dbReference type="SAM" id="Coils"/>
    </source>
</evidence>
<dbReference type="PRINTS" id="PR00452">
    <property type="entry name" value="SH3DOMAIN"/>
</dbReference>
<evidence type="ECO:0008006" key="12">
    <source>
        <dbReference type="Google" id="ProtNLM"/>
    </source>
</evidence>
<comment type="subcellular location">
    <subcellularLocation>
        <location evidence="1">Membrane</location>
        <topology evidence="1">Peripheral membrane protein</topology>
    </subcellularLocation>
</comment>
<feature type="region of interest" description="Disordered" evidence="7">
    <location>
        <begin position="451"/>
        <end position="502"/>
    </location>
</feature>
<dbReference type="SUPFAM" id="SSF50044">
    <property type="entry name" value="SH3-domain"/>
    <property type="match status" value="1"/>
</dbReference>
<evidence type="ECO:0000256" key="4">
    <source>
        <dbReference type="ARBA" id="ARBA00023136"/>
    </source>
</evidence>
<evidence type="ECO:0000313" key="11">
    <source>
        <dbReference type="Proteomes" id="UP000650833"/>
    </source>
</evidence>
<evidence type="ECO:0000256" key="1">
    <source>
        <dbReference type="ARBA" id="ARBA00004170"/>
    </source>
</evidence>
<keyword evidence="3 6" id="KW-0175">Coiled coil</keyword>
<evidence type="ECO:0000256" key="7">
    <source>
        <dbReference type="SAM" id="MobiDB-lite"/>
    </source>
</evidence>
<name>A0A8H7R4Z0_9FUNG</name>
<feature type="region of interest" description="Disordered" evidence="7">
    <location>
        <begin position="379"/>
        <end position="416"/>
    </location>
</feature>
<comment type="caution">
    <text evidence="10">The sequence shown here is derived from an EMBL/GenBank/DDBJ whole genome shotgun (WGS) entry which is preliminary data.</text>
</comment>
<dbReference type="SUPFAM" id="SSF103657">
    <property type="entry name" value="BAR/IMD domain-like"/>
    <property type="match status" value="1"/>
</dbReference>
<keyword evidence="4" id="KW-0472">Membrane</keyword>
<feature type="compositionally biased region" description="Low complexity" evidence="7">
    <location>
        <begin position="405"/>
        <end position="416"/>
    </location>
</feature>
<dbReference type="InterPro" id="IPR036028">
    <property type="entry name" value="SH3-like_dom_sf"/>
</dbReference>
<dbReference type="PROSITE" id="PS51021">
    <property type="entry name" value="BAR"/>
    <property type="match status" value="1"/>
</dbReference>
<dbReference type="InterPro" id="IPR050384">
    <property type="entry name" value="Endophilin_SH3RF"/>
</dbReference>
<dbReference type="Gene3D" id="2.30.30.40">
    <property type="entry name" value="SH3 Domains"/>
    <property type="match status" value="1"/>
</dbReference>
<evidence type="ECO:0000256" key="5">
    <source>
        <dbReference type="PROSITE-ProRule" id="PRU00192"/>
    </source>
</evidence>
<accession>A0A8H7R4Z0</accession>
<dbReference type="Gene3D" id="1.20.1270.60">
    <property type="entry name" value="Arfaptin homology (AH) domain/BAR domain"/>
    <property type="match status" value="1"/>
</dbReference>
<dbReference type="PROSITE" id="PS50002">
    <property type="entry name" value="SH3"/>
    <property type="match status" value="1"/>
</dbReference>
<dbReference type="OrthoDB" id="14167at2759"/>
<feature type="domain" description="BAR" evidence="9">
    <location>
        <begin position="13"/>
        <end position="237"/>
    </location>
</feature>
<dbReference type="InterPro" id="IPR027267">
    <property type="entry name" value="AH/BAR_dom_sf"/>
</dbReference>
<feature type="domain" description="SH3" evidence="8">
    <location>
        <begin position="322"/>
        <end position="381"/>
    </location>
</feature>
<dbReference type="InterPro" id="IPR004148">
    <property type="entry name" value="BAR_dom"/>
</dbReference>
<dbReference type="SMART" id="SM00326">
    <property type="entry name" value="SH3"/>
    <property type="match status" value="1"/>
</dbReference>
<dbReference type="Proteomes" id="UP000650833">
    <property type="component" value="Unassembled WGS sequence"/>
</dbReference>
<dbReference type="PANTHER" id="PTHR14167:SF81">
    <property type="entry name" value="ENDOPHILIN-A"/>
    <property type="match status" value="1"/>
</dbReference>
<protein>
    <recommendedName>
        <fullName evidence="12">BAR-domain-containing protein</fullName>
    </recommendedName>
</protein>
<feature type="region of interest" description="Disordered" evidence="7">
    <location>
        <begin position="290"/>
        <end position="316"/>
    </location>
</feature>
<evidence type="ECO:0000256" key="2">
    <source>
        <dbReference type="ARBA" id="ARBA00022443"/>
    </source>
</evidence>
<dbReference type="InterPro" id="IPR001452">
    <property type="entry name" value="SH3_domain"/>
</dbReference>
<evidence type="ECO:0000259" key="8">
    <source>
        <dbReference type="PROSITE" id="PS50002"/>
    </source>
</evidence>
<keyword evidence="2 5" id="KW-0728">SH3 domain</keyword>
<dbReference type="CDD" id="cd00174">
    <property type="entry name" value="SH3"/>
    <property type="match status" value="1"/>
</dbReference>
<organism evidence="10 11">
    <name type="scientific">Mucor plumbeus</name>
    <dbReference type="NCBI Taxonomy" id="97098"/>
    <lineage>
        <taxon>Eukaryota</taxon>
        <taxon>Fungi</taxon>
        <taxon>Fungi incertae sedis</taxon>
        <taxon>Mucoromycota</taxon>
        <taxon>Mucoromycotina</taxon>
        <taxon>Mucoromycetes</taxon>
        <taxon>Mucorales</taxon>
        <taxon>Mucorineae</taxon>
        <taxon>Mucoraceae</taxon>
        <taxon>Mucor</taxon>
    </lineage>
</organism>
<feature type="coiled-coil region" evidence="6">
    <location>
        <begin position="150"/>
        <end position="212"/>
    </location>
</feature>
<evidence type="ECO:0000313" key="10">
    <source>
        <dbReference type="EMBL" id="KAG2203980.1"/>
    </source>
</evidence>
<keyword evidence="11" id="KW-1185">Reference proteome</keyword>
<dbReference type="AlphaFoldDB" id="A0A8H7R4Z0"/>
<feature type="region of interest" description="Disordered" evidence="7">
    <location>
        <begin position="254"/>
        <end position="277"/>
    </location>
</feature>
<dbReference type="PANTHER" id="PTHR14167">
    <property type="entry name" value="SH3 DOMAIN-CONTAINING"/>
    <property type="match status" value="1"/>
</dbReference>
<dbReference type="GO" id="GO:0005737">
    <property type="term" value="C:cytoplasm"/>
    <property type="evidence" value="ECO:0007669"/>
    <property type="project" value="InterPro"/>
</dbReference>
<dbReference type="SMART" id="SM00721">
    <property type="entry name" value="BAR"/>
    <property type="match status" value="1"/>
</dbReference>
<dbReference type="Pfam" id="PF07653">
    <property type="entry name" value="SH3_2"/>
    <property type="match status" value="1"/>
</dbReference>
<dbReference type="EMBL" id="JAEPRC010000211">
    <property type="protein sequence ID" value="KAG2203980.1"/>
    <property type="molecule type" value="Genomic_DNA"/>
</dbReference>
<dbReference type="Pfam" id="PF03114">
    <property type="entry name" value="BAR"/>
    <property type="match status" value="1"/>
</dbReference>
<reference evidence="10" key="1">
    <citation type="submission" date="2020-12" db="EMBL/GenBank/DDBJ databases">
        <title>Metabolic potential, ecology and presence of endohyphal bacteria is reflected in genomic diversity of Mucoromycotina.</title>
        <authorList>
            <person name="Muszewska A."/>
            <person name="Okrasinska A."/>
            <person name="Steczkiewicz K."/>
            <person name="Drgas O."/>
            <person name="Orlowska M."/>
            <person name="Perlinska-Lenart U."/>
            <person name="Aleksandrzak-Piekarczyk T."/>
            <person name="Szatraj K."/>
            <person name="Zielenkiewicz U."/>
            <person name="Pilsyk S."/>
            <person name="Malc E."/>
            <person name="Mieczkowski P."/>
            <person name="Kruszewska J.S."/>
            <person name="Biernat P."/>
            <person name="Pawlowska J."/>
        </authorList>
    </citation>
    <scope>NUCLEOTIDE SEQUENCE</scope>
    <source>
        <strain evidence="10">CBS 226.32</strain>
    </source>
</reference>
<proteinExistence type="predicted"/>
<feature type="compositionally biased region" description="Low complexity" evidence="7">
    <location>
        <begin position="381"/>
        <end position="392"/>
    </location>
</feature>
<evidence type="ECO:0000256" key="3">
    <source>
        <dbReference type="ARBA" id="ARBA00023054"/>
    </source>
</evidence>
<gene>
    <name evidence="10" type="ORF">INT46_007463</name>
</gene>